<dbReference type="EMBL" id="BTFZ01000002">
    <property type="protein sequence ID" value="GMM34476.1"/>
    <property type="molecule type" value="Genomic_DNA"/>
</dbReference>
<name>A0AAV5QIG8_9ASCO</name>
<comment type="caution">
    <text evidence="1">The sequence shown here is derived from an EMBL/GenBank/DDBJ whole genome shotgun (WGS) entry which is preliminary data.</text>
</comment>
<evidence type="ECO:0000313" key="1">
    <source>
        <dbReference type="EMBL" id="GMM34476.1"/>
    </source>
</evidence>
<organism evidence="1 2">
    <name type="scientific">Saccharomycopsis crataegensis</name>
    <dbReference type="NCBI Taxonomy" id="43959"/>
    <lineage>
        <taxon>Eukaryota</taxon>
        <taxon>Fungi</taxon>
        <taxon>Dikarya</taxon>
        <taxon>Ascomycota</taxon>
        <taxon>Saccharomycotina</taxon>
        <taxon>Saccharomycetes</taxon>
        <taxon>Saccharomycopsidaceae</taxon>
        <taxon>Saccharomycopsis</taxon>
    </lineage>
</organism>
<dbReference type="AlphaFoldDB" id="A0AAV5QIG8"/>
<protein>
    <recommendedName>
        <fullName evidence="3">PCI domain-containing protein</fullName>
    </recommendedName>
</protein>
<dbReference type="Proteomes" id="UP001360560">
    <property type="component" value="Unassembled WGS sequence"/>
</dbReference>
<evidence type="ECO:0008006" key="3">
    <source>
        <dbReference type="Google" id="ProtNLM"/>
    </source>
</evidence>
<proteinExistence type="predicted"/>
<evidence type="ECO:0000313" key="2">
    <source>
        <dbReference type="Proteomes" id="UP001360560"/>
    </source>
</evidence>
<sequence length="330" mass="37926">MDSAEKVYATQNNSIRAKLAQQASAIDEAEYVKNDDQLSTNIKSLTQLIEKPLDQTHVLEISELLIQSEETRSLNFLMIDCVADEVTDSEYDNAIDHGKNKWVEAGLRMLSVYNKLSTLECVTDEMKWNVFVKSATFTLISPILELKKTKVLYFLNQISKKFTNTKDHILVRVLSKIGDLKIIDFQLYSEYLAFIVSEIHQQHPPGLLTFLNILPQNIIQRHLFQSIFEYNVFAASSVYSTITLNNLFNRNFGFDEATVSTTRILALLTNMIISGRLHAKINLKDNILFFDLEDWDHHEHANTVIINWQKWYMNEVLGKVGSISDEISQL</sequence>
<reference evidence="1 2" key="1">
    <citation type="journal article" date="2023" name="Elife">
        <title>Identification of key yeast species and microbe-microbe interactions impacting larval growth of Drosophila in the wild.</title>
        <authorList>
            <person name="Mure A."/>
            <person name="Sugiura Y."/>
            <person name="Maeda R."/>
            <person name="Honda K."/>
            <person name="Sakurai N."/>
            <person name="Takahashi Y."/>
            <person name="Watada M."/>
            <person name="Katoh T."/>
            <person name="Gotoh A."/>
            <person name="Gotoh Y."/>
            <person name="Taniguchi I."/>
            <person name="Nakamura K."/>
            <person name="Hayashi T."/>
            <person name="Katayama T."/>
            <person name="Uemura T."/>
            <person name="Hattori Y."/>
        </authorList>
    </citation>
    <scope>NUCLEOTIDE SEQUENCE [LARGE SCALE GENOMIC DNA]</scope>
    <source>
        <strain evidence="1 2">SC-9</strain>
    </source>
</reference>
<accession>A0AAV5QIG8</accession>
<dbReference type="Gene3D" id="1.10.10.10">
    <property type="entry name" value="Winged helix-like DNA-binding domain superfamily/Winged helix DNA-binding domain"/>
    <property type="match status" value="1"/>
</dbReference>
<gene>
    <name evidence="1" type="ORF">DASC09_018010</name>
</gene>
<dbReference type="InterPro" id="IPR036388">
    <property type="entry name" value="WH-like_DNA-bd_sf"/>
</dbReference>
<keyword evidence="2" id="KW-1185">Reference proteome</keyword>
<dbReference type="GeneID" id="90072455"/>
<dbReference type="RefSeq" id="XP_064851476.1">
    <property type="nucleotide sequence ID" value="XM_064995404.1"/>
</dbReference>